<sequence>MSGIHGGISYLSRAHEDEARLQLHSTHEDALTELQCAAKEINDVPLVRMAGILFVERMRNKMTTWHDDLSVSDHIL</sequence>
<dbReference type="Proteomes" id="UP000245207">
    <property type="component" value="Unassembled WGS sequence"/>
</dbReference>
<dbReference type="EMBL" id="PKPP01004792">
    <property type="protein sequence ID" value="PWA62762.1"/>
    <property type="molecule type" value="Genomic_DNA"/>
</dbReference>
<evidence type="ECO:0000313" key="1">
    <source>
        <dbReference type="EMBL" id="PWA62762.1"/>
    </source>
</evidence>
<accession>A0A2U1MNE9</accession>
<comment type="caution">
    <text evidence="1">The sequence shown here is derived from an EMBL/GenBank/DDBJ whole genome shotgun (WGS) entry which is preliminary data.</text>
</comment>
<dbReference type="STRING" id="35608.A0A2U1MNE9"/>
<proteinExistence type="predicted"/>
<organism evidence="1 2">
    <name type="scientific">Artemisia annua</name>
    <name type="common">Sweet wormwood</name>
    <dbReference type="NCBI Taxonomy" id="35608"/>
    <lineage>
        <taxon>Eukaryota</taxon>
        <taxon>Viridiplantae</taxon>
        <taxon>Streptophyta</taxon>
        <taxon>Embryophyta</taxon>
        <taxon>Tracheophyta</taxon>
        <taxon>Spermatophyta</taxon>
        <taxon>Magnoliopsida</taxon>
        <taxon>eudicotyledons</taxon>
        <taxon>Gunneridae</taxon>
        <taxon>Pentapetalae</taxon>
        <taxon>asterids</taxon>
        <taxon>campanulids</taxon>
        <taxon>Asterales</taxon>
        <taxon>Asteraceae</taxon>
        <taxon>Asteroideae</taxon>
        <taxon>Anthemideae</taxon>
        <taxon>Artemisiinae</taxon>
        <taxon>Artemisia</taxon>
    </lineage>
</organism>
<name>A0A2U1MNE9_ARTAN</name>
<protein>
    <submittedName>
        <fullName evidence="1">Ribonuclease CAF1</fullName>
    </submittedName>
</protein>
<evidence type="ECO:0000313" key="2">
    <source>
        <dbReference type="Proteomes" id="UP000245207"/>
    </source>
</evidence>
<gene>
    <name evidence="1" type="ORF">CTI12_AA363410</name>
</gene>
<keyword evidence="2" id="KW-1185">Reference proteome</keyword>
<dbReference type="OrthoDB" id="1432093at2759"/>
<dbReference type="AlphaFoldDB" id="A0A2U1MNE9"/>
<reference evidence="1 2" key="1">
    <citation type="journal article" date="2018" name="Mol. Plant">
        <title>The genome of Artemisia annua provides insight into the evolution of Asteraceae family and artemisinin biosynthesis.</title>
        <authorList>
            <person name="Shen Q."/>
            <person name="Zhang L."/>
            <person name="Liao Z."/>
            <person name="Wang S."/>
            <person name="Yan T."/>
            <person name="Shi P."/>
            <person name="Liu M."/>
            <person name="Fu X."/>
            <person name="Pan Q."/>
            <person name="Wang Y."/>
            <person name="Lv Z."/>
            <person name="Lu X."/>
            <person name="Zhang F."/>
            <person name="Jiang W."/>
            <person name="Ma Y."/>
            <person name="Chen M."/>
            <person name="Hao X."/>
            <person name="Li L."/>
            <person name="Tang Y."/>
            <person name="Lv G."/>
            <person name="Zhou Y."/>
            <person name="Sun X."/>
            <person name="Brodelius P.E."/>
            <person name="Rose J.K.C."/>
            <person name="Tang K."/>
        </authorList>
    </citation>
    <scope>NUCLEOTIDE SEQUENCE [LARGE SCALE GENOMIC DNA]</scope>
    <source>
        <strain evidence="2">cv. Huhao1</strain>
        <tissue evidence="1">Leaf</tissue>
    </source>
</reference>